<accession>A0A0N4YHE3</accession>
<comment type="cofactor">
    <cofactor evidence="1 11">
        <name>Mn(2+)</name>
        <dbReference type="ChEBI" id="CHEBI:29035"/>
    </cofactor>
</comment>
<evidence type="ECO:0000313" key="15">
    <source>
        <dbReference type="WBParaSite" id="NBR_0001627801-mRNA-1"/>
    </source>
</evidence>
<evidence type="ECO:0000256" key="9">
    <source>
        <dbReference type="ARBA" id="ARBA00023211"/>
    </source>
</evidence>
<dbReference type="GO" id="GO:0003723">
    <property type="term" value="F:RNA binding"/>
    <property type="evidence" value="ECO:0007669"/>
    <property type="project" value="UniProtKB-UniRule"/>
</dbReference>
<evidence type="ECO:0000259" key="12">
    <source>
        <dbReference type="PROSITE" id="PS51959"/>
    </source>
</evidence>
<evidence type="ECO:0000256" key="2">
    <source>
        <dbReference type="ARBA" id="ARBA00010168"/>
    </source>
</evidence>
<reference evidence="13 14" key="2">
    <citation type="submission" date="2018-11" db="EMBL/GenBank/DDBJ databases">
        <authorList>
            <consortium name="Pathogen Informatics"/>
        </authorList>
    </citation>
    <scope>NUCLEOTIDE SEQUENCE [LARGE SCALE GENOMIC DNA]</scope>
</reference>
<keyword evidence="9 11" id="KW-0464">Manganese</keyword>
<dbReference type="GO" id="GO:0004521">
    <property type="term" value="F:RNA endonuclease activity"/>
    <property type="evidence" value="ECO:0007669"/>
    <property type="project" value="UniProtKB-UniRule"/>
</dbReference>
<feature type="chain" id="PRO_5043073277" evidence="11">
    <location>
        <begin position="18"/>
        <end position="262"/>
    </location>
</feature>
<feature type="domain" description="EndoU" evidence="12">
    <location>
        <begin position="22"/>
        <end position="262"/>
    </location>
</feature>
<feature type="signal peptide" evidence="11">
    <location>
        <begin position="1"/>
        <end position="17"/>
    </location>
</feature>
<dbReference type="EMBL" id="UYSL01022128">
    <property type="protein sequence ID" value="VDL79874.1"/>
    <property type="molecule type" value="Genomic_DNA"/>
</dbReference>
<evidence type="ECO:0000256" key="11">
    <source>
        <dbReference type="RuleBase" id="RU367085"/>
    </source>
</evidence>
<evidence type="ECO:0000256" key="4">
    <source>
        <dbReference type="ARBA" id="ARBA00022722"/>
    </source>
</evidence>
<dbReference type="Proteomes" id="UP000271162">
    <property type="component" value="Unassembled WGS sequence"/>
</dbReference>
<dbReference type="InterPro" id="IPR037227">
    <property type="entry name" value="EndoU-like"/>
</dbReference>
<dbReference type="PROSITE" id="PS51959">
    <property type="entry name" value="ENDOU"/>
    <property type="match status" value="1"/>
</dbReference>
<dbReference type="PANTHER" id="PTHR12439:SF11">
    <property type="entry name" value="URIDYLATE-SPECIFIC ENDORIBONUCLEASE"/>
    <property type="match status" value="1"/>
</dbReference>
<comment type="similarity">
    <text evidence="2 11">Belongs to the ENDOU family.</text>
</comment>
<keyword evidence="5 11" id="KW-0479">Metal-binding</keyword>
<evidence type="ECO:0000313" key="13">
    <source>
        <dbReference type="EMBL" id="VDL79874.1"/>
    </source>
</evidence>
<dbReference type="GO" id="GO:0016829">
    <property type="term" value="F:lyase activity"/>
    <property type="evidence" value="ECO:0007669"/>
    <property type="project" value="UniProtKB-KW"/>
</dbReference>
<evidence type="ECO:0000256" key="1">
    <source>
        <dbReference type="ARBA" id="ARBA00001936"/>
    </source>
</evidence>
<keyword evidence="8 11" id="KW-0694">RNA-binding</keyword>
<evidence type="ECO:0000256" key="5">
    <source>
        <dbReference type="ARBA" id="ARBA00022723"/>
    </source>
</evidence>
<dbReference type="GO" id="GO:0016787">
    <property type="term" value="F:hydrolase activity"/>
    <property type="evidence" value="ECO:0007669"/>
    <property type="project" value="UniProtKB-KW"/>
</dbReference>
<keyword evidence="10" id="KW-0456">Lyase</keyword>
<comment type="subunit">
    <text evidence="3 11">Monomer.</text>
</comment>
<dbReference type="GO" id="GO:0046872">
    <property type="term" value="F:metal ion binding"/>
    <property type="evidence" value="ECO:0007669"/>
    <property type="project" value="UniProtKB-UniRule"/>
</dbReference>
<evidence type="ECO:0000256" key="6">
    <source>
        <dbReference type="ARBA" id="ARBA00022759"/>
    </source>
</evidence>
<keyword evidence="4 11" id="KW-0540">Nuclease</keyword>
<keyword evidence="14" id="KW-1185">Reference proteome</keyword>
<dbReference type="PANTHER" id="PTHR12439">
    <property type="entry name" value="PLACENTAL PROTEIN 11-RELATED"/>
    <property type="match status" value="1"/>
</dbReference>
<name>A0A0N4YHE3_NIPBR</name>
<evidence type="ECO:0000256" key="8">
    <source>
        <dbReference type="ARBA" id="ARBA00022884"/>
    </source>
</evidence>
<dbReference type="InterPro" id="IPR039787">
    <property type="entry name" value="ENDOU"/>
</dbReference>
<dbReference type="Pfam" id="PF09412">
    <property type="entry name" value="XendoU"/>
    <property type="match status" value="1"/>
</dbReference>
<dbReference type="CDD" id="cd21159">
    <property type="entry name" value="XendoU"/>
    <property type="match status" value="1"/>
</dbReference>
<protein>
    <submittedName>
        <fullName evidence="15">Endoribonuclease</fullName>
    </submittedName>
</protein>
<dbReference type="InterPro" id="IPR018998">
    <property type="entry name" value="EndoU_C"/>
</dbReference>
<dbReference type="OMA" id="FRSWINQ"/>
<evidence type="ECO:0000313" key="14">
    <source>
        <dbReference type="Proteomes" id="UP000271162"/>
    </source>
</evidence>
<proteinExistence type="inferred from homology"/>
<keyword evidence="6 11" id="KW-0255">Endonuclease</keyword>
<keyword evidence="11" id="KW-0732">Signal</keyword>
<reference evidence="15" key="1">
    <citation type="submission" date="2017-02" db="UniProtKB">
        <authorList>
            <consortium name="WormBaseParasite"/>
        </authorList>
    </citation>
    <scope>IDENTIFICATION</scope>
</reference>
<dbReference type="WBParaSite" id="NBR_0001627801-mRNA-1">
    <property type="protein sequence ID" value="NBR_0001627801-mRNA-1"/>
    <property type="gene ID" value="NBR_0001627801"/>
</dbReference>
<sequence>MKHSICLFLLIVATCKGRPNPFDTKVSAALNNLVALDDRLDGDVTINYQINFFFQNMASKKAFDHDNAQEPLYTKVPASRLNGATYKTFDNLIVSCFHNLFILLIRSYLKILLGPPSKKGYLPYHSKTAFYQSPDIDTAETVTPAWEDSISAFLDAVIDTKVMQSAKAFLLEQGKTAADPEAFKSLLRSLWFTLYARREVIGSSGFEAVFAGEVRGSDVIRFNNWLRYYEQEKAGLINYHGWIARQKVGVQVIFFISILNLF</sequence>
<evidence type="ECO:0000256" key="10">
    <source>
        <dbReference type="ARBA" id="ARBA00023239"/>
    </source>
</evidence>
<dbReference type="SUPFAM" id="SSF142877">
    <property type="entry name" value="EndoU-like"/>
    <property type="match status" value="1"/>
</dbReference>
<organism evidence="15">
    <name type="scientific">Nippostrongylus brasiliensis</name>
    <name type="common">Rat hookworm</name>
    <dbReference type="NCBI Taxonomy" id="27835"/>
    <lineage>
        <taxon>Eukaryota</taxon>
        <taxon>Metazoa</taxon>
        <taxon>Ecdysozoa</taxon>
        <taxon>Nematoda</taxon>
        <taxon>Chromadorea</taxon>
        <taxon>Rhabditida</taxon>
        <taxon>Rhabditina</taxon>
        <taxon>Rhabditomorpha</taxon>
        <taxon>Strongyloidea</taxon>
        <taxon>Heligmosomidae</taxon>
        <taxon>Nippostrongylus</taxon>
    </lineage>
</organism>
<dbReference type="AlphaFoldDB" id="A0A0N4YHE3"/>
<gene>
    <name evidence="13" type="ORF">NBR_LOCUS16279</name>
</gene>
<evidence type="ECO:0000256" key="7">
    <source>
        <dbReference type="ARBA" id="ARBA00022801"/>
    </source>
</evidence>
<evidence type="ECO:0000256" key="3">
    <source>
        <dbReference type="ARBA" id="ARBA00011245"/>
    </source>
</evidence>
<keyword evidence="7 11" id="KW-0378">Hydrolase</keyword>